<gene>
    <name evidence="1" type="ORF">DSO57_1019999</name>
</gene>
<name>A0ACC2ST27_9FUNG</name>
<evidence type="ECO:0000313" key="2">
    <source>
        <dbReference type="Proteomes" id="UP001165960"/>
    </source>
</evidence>
<protein>
    <submittedName>
        <fullName evidence="1">Uncharacterized protein</fullName>
    </submittedName>
</protein>
<reference evidence="1" key="1">
    <citation type="submission" date="2022-04" db="EMBL/GenBank/DDBJ databases">
        <title>Genome of the entomopathogenic fungus Entomophthora muscae.</title>
        <authorList>
            <person name="Elya C."/>
            <person name="Lovett B.R."/>
            <person name="Lee E."/>
            <person name="Macias A.M."/>
            <person name="Hajek A.E."/>
            <person name="De Bivort B.L."/>
            <person name="Kasson M.T."/>
            <person name="De Fine Licht H.H."/>
            <person name="Stajich J.E."/>
        </authorList>
    </citation>
    <scope>NUCLEOTIDE SEQUENCE</scope>
    <source>
        <strain evidence="1">Berkeley</strain>
    </source>
</reference>
<accession>A0ACC2ST27</accession>
<evidence type="ECO:0000313" key="1">
    <source>
        <dbReference type="EMBL" id="KAJ9065412.1"/>
    </source>
</evidence>
<dbReference type="Proteomes" id="UP001165960">
    <property type="component" value="Unassembled WGS sequence"/>
</dbReference>
<organism evidence="1 2">
    <name type="scientific">Entomophthora muscae</name>
    <dbReference type="NCBI Taxonomy" id="34485"/>
    <lineage>
        <taxon>Eukaryota</taxon>
        <taxon>Fungi</taxon>
        <taxon>Fungi incertae sedis</taxon>
        <taxon>Zoopagomycota</taxon>
        <taxon>Entomophthoromycotina</taxon>
        <taxon>Entomophthoromycetes</taxon>
        <taxon>Entomophthorales</taxon>
        <taxon>Entomophthoraceae</taxon>
        <taxon>Entomophthora</taxon>
    </lineage>
</organism>
<keyword evidence="2" id="KW-1185">Reference proteome</keyword>
<dbReference type="EMBL" id="QTSX02004352">
    <property type="protein sequence ID" value="KAJ9065412.1"/>
    <property type="molecule type" value="Genomic_DNA"/>
</dbReference>
<proteinExistence type="predicted"/>
<sequence>MFFNALLLASMLLSQFKVGPSLFALVDLVAPEWIATPLALVQAISPLDASLKPHLLDEPFHQSNITQGAVREHITASYLSYCTTKIIQSGKCSHGQFQQIQSVTNQTTQAYAVVALDSKNKLVVVSYRPSLHPINWITNFNYRFTHLPGYSKDIKVHRGFLEHLTSIHSLITPIVKDHLNQHPDYTLHITGYSLGGAITTLSIPAWMSFLEENQLSTKIQFFSYATPRVGNHAYAALINSYQVPVIRLSLQNDIVHHLPPYSKGYVHVGQEFHEPIYPRVMIQCSNLYDEDPECGYSTNKEVSAIAHLKPHHGCFSLPPYN</sequence>
<comment type="caution">
    <text evidence="1">The sequence shown here is derived from an EMBL/GenBank/DDBJ whole genome shotgun (WGS) entry which is preliminary data.</text>
</comment>